<dbReference type="InterPro" id="IPR050261">
    <property type="entry name" value="FrsA_esterase"/>
</dbReference>
<dbReference type="SUPFAM" id="SSF53474">
    <property type="entry name" value="alpha/beta-Hydrolases"/>
    <property type="match status" value="1"/>
</dbReference>
<evidence type="ECO:0000313" key="2">
    <source>
        <dbReference type="EMBL" id="NGO54932.1"/>
    </source>
</evidence>
<evidence type="ECO:0000259" key="1">
    <source>
        <dbReference type="Pfam" id="PF02129"/>
    </source>
</evidence>
<feature type="domain" description="Xaa-Pro dipeptidyl-peptidase-like" evidence="1">
    <location>
        <begin position="51"/>
        <end position="208"/>
    </location>
</feature>
<dbReference type="RefSeq" id="WP_165033262.1">
    <property type="nucleotide sequence ID" value="NZ_JAAKZF010000072.1"/>
</dbReference>
<keyword evidence="3" id="KW-1185">Reference proteome</keyword>
<sequence length="296" mass="31761">MATDIEKLRRSFEVGGHSLREVQRDASDEGGHIVERLIFETGYGEAVRGLLARPKSGAPSPAILYIHAHGARHDIGAAELLDGRPALKEPLGPVFAAMGFATLAIDMPGFGSRSGRSESELAKARLWLGQSLAGQMLGEQTAALSWLAVQPFVDARRIGCFGISMGATLGYWLAAVDNRVATLAHLCCYADFATLIELGAHDLHGIYLTIPGLLNIASNGEIAGLIAPRPQLICIGNLDPLTPPVAVDRALAQTRAAYEQAGAADRLLVHREADTGHQESPEMRRAVLDFFRRNLD</sequence>
<gene>
    <name evidence="2" type="ORF">G6N73_28205</name>
</gene>
<proteinExistence type="predicted"/>
<comment type="caution">
    <text evidence="2">The sequence shown here is derived from an EMBL/GenBank/DDBJ whole genome shotgun (WGS) entry which is preliminary data.</text>
</comment>
<evidence type="ECO:0000313" key="3">
    <source>
        <dbReference type="Proteomes" id="UP001642900"/>
    </source>
</evidence>
<dbReference type="AlphaFoldDB" id="A0A6G4WJF5"/>
<dbReference type="Pfam" id="PF02129">
    <property type="entry name" value="Peptidase_S15"/>
    <property type="match status" value="1"/>
</dbReference>
<accession>A0A6G4WJF5</accession>
<protein>
    <recommendedName>
        <fullName evidence="1">Xaa-Pro dipeptidyl-peptidase-like domain-containing protein</fullName>
    </recommendedName>
</protein>
<name>A0A6G4WJF5_9HYPH</name>
<dbReference type="Gene3D" id="3.40.50.1820">
    <property type="entry name" value="alpha/beta hydrolase"/>
    <property type="match status" value="1"/>
</dbReference>
<reference evidence="2 3" key="1">
    <citation type="submission" date="2020-02" db="EMBL/GenBank/DDBJ databases">
        <title>Genome sequence of strain CCNWXJ40-4.</title>
        <authorList>
            <person name="Gao J."/>
            <person name="Sun J."/>
        </authorList>
    </citation>
    <scope>NUCLEOTIDE SEQUENCE [LARGE SCALE GENOMIC DNA]</scope>
    <source>
        <strain evidence="2 3">CCNWXJ 40-4</strain>
    </source>
</reference>
<dbReference type="InterPro" id="IPR000383">
    <property type="entry name" value="Xaa-Pro-like_dom"/>
</dbReference>
<dbReference type="EMBL" id="JAAKZF010000072">
    <property type="protein sequence ID" value="NGO54932.1"/>
    <property type="molecule type" value="Genomic_DNA"/>
</dbReference>
<dbReference type="InterPro" id="IPR029058">
    <property type="entry name" value="AB_hydrolase_fold"/>
</dbReference>
<organism evidence="2 3">
    <name type="scientific">Allomesorhizobium camelthorni</name>
    <dbReference type="NCBI Taxonomy" id="475069"/>
    <lineage>
        <taxon>Bacteria</taxon>
        <taxon>Pseudomonadati</taxon>
        <taxon>Pseudomonadota</taxon>
        <taxon>Alphaproteobacteria</taxon>
        <taxon>Hyphomicrobiales</taxon>
        <taxon>Phyllobacteriaceae</taxon>
        <taxon>Allomesorhizobium</taxon>
    </lineage>
</organism>
<dbReference type="PANTHER" id="PTHR22946">
    <property type="entry name" value="DIENELACTONE HYDROLASE DOMAIN-CONTAINING PROTEIN-RELATED"/>
    <property type="match status" value="1"/>
</dbReference>
<dbReference type="Proteomes" id="UP001642900">
    <property type="component" value="Unassembled WGS sequence"/>
</dbReference>
<dbReference type="GO" id="GO:0016787">
    <property type="term" value="F:hydrolase activity"/>
    <property type="evidence" value="ECO:0007669"/>
    <property type="project" value="InterPro"/>
</dbReference>